<dbReference type="PANTHER" id="PTHR28199:SF1">
    <property type="entry name" value="PROCESSING OF GAS1 AND ALP PROTEIN 2"/>
    <property type="match status" value="1"/>
</dbReference>
<sequence>MEAVYVVEDYASNFMTNVVNTLDGMDSKKWIRLVIVIGAYFLIRPWIMKFGEWVQEGEHKKAENVTMEDLQIMAGEKPKLTPNDIRGNPTNLSEDTEDSEEESEATGANWGKKARRRQRQVLKRILAQEEALRLETDGDADDKDIKEFLQSDALVDYKEGEDGW</sequence>
<dbReference type="OrthoDB" id="4227028at2759"/>
<dbReference type="PANTHER" id="PTHR28199">
    <property type="entry name" value="PROCESSING OF GAS1 AND ALP PROTEIN 2"/>
    <property type="match status" value="1"/>
</dbReference>
<organism evidence="3 4">
    <name type="scientific">Calycina marina</name>
    <dbReference type="NCBI Taxonomy" id="1763456"/>
    <lineage>
        <taxon>Eukaryota</taxon>
        <taxon>Fungi</taxon>
        <taxon>Dikarya</taxon>
        <taxon>Ascomycota</taxon>
        <taxon>Pezizomycotina</taxon>
        <taxon>Leotiomycetes</taxon>
        <taxon>Helotiales</taxon>
        <taxon>Pezizellaceae</taxon>
        <taxon>Calycina</taxon>
    </lineage>
</organism>
<accession>A0A9P7Z8T1</accession>
<protein>
    <submittedName>
        <fullName evidence="3">Protein trafficking Pga2</fullName>
    </submittedName>
</protein>
<dbReference type="InterPro" id="IPR011431">
    <property type="entry name" value="Trafficking_Pga2"/>
</dbReference>
<feature type="compositionally biased region" description="Acidic residues" evidence="1">
    <location>
        <begin position="94"/>
        <end position="104"/>
    </location>
</feature>
<dbReference type="GO" id="GO:0015031">
    <property type="term" value="P:protein transport"/>
    <property type="evidence" value="ECO:0007669"/>
    <property type="project" value="TreeGrafter"/>
</dbReference>
<dbReference type="EMBL" id="MU253769">
    <property type="protein sequence ID" value="KAG9247539.1"/>
    <property type="molecule type" value="Genomic_DNA"/>
</dbReference>
<keyword evidence="2" id="KW-1133">Transmembrane helix</keyword>
<dbReference type="Pfam" id="PF07543">
    <property type="entry name" value="PGA2"/>
    <property type="match status" value="1"/>
</dbReference>
<feature type="transmembrane region" description="Helical" evidence="2">
    <location>
        <begin position="30"/>
        <end position="47"/>
    </location>
</feature>
<proteinExistence type="predicted"/>
<evidence type="ECO:0000256" key="2">
    <source>
        <dbReference type="SAM" id="Phobius"/>
    </source>
</evidence>
<evidence type="ECO:0000256" key="1">
    <source>
        <dbReference type="SAM" id="MobiDB-lite"/>
    </source>
</evidence>
<keyword evidence="4" id="KW-1185">Reference proteome</keyword>
<keyword evidence="2" id="KW-0472">Membrane</keyword>
<reference evidence="3" key="1">
    <citation type="journal article" date="2021" name="IMA Fungus">
        <title>Genomic characterization of three marine fungi, including Emericellopsis atlantica sp. nov. with signatures of a generalist lifestyle and marine biomass degradation.</title>
        <authorList>
            <person name="Hagestad O.C."/>
            <person name="Hou L."/>
            <person name="Andersen J.H."/>
            <person name="Hansen E.H."/>
            <person name="Altermark B."/>
            <person name="Li C."/>
            <person name="Kuhnert E."/>
            <person name="Cox R.J."/>
            <person name="Crous P.W."/>
            <person name="Spatafora J.W."/>
            <person name="Lail K."/>
            <person name="Amirebrahimi M."/>
            <person name="Lipzen A."/>
            <person name="Pangilinan J."/>
            <person name="Andreopoulos W."/>
            <person name="Hayes R.D."/>
            <person name="Ng V."/>
            <person name="Grigoriev I.V."/>
            <person name="Jackson S.A."/>
            <person name="Sutton T.D.S."/>
            <person name="Dobson A.D.W."/>
            <person name="Rama T."/>
        </authorList>
    </citation>
    <scope>NUCLEOTIDE SEQUENCE</scope>
    <source>
        <strain evidence="3">TRa3180A</strain>
    </source>
</reference>
<keyword evidence="2" id="KW-0812">Transmembrane</keyword>
<feature type="region of interest" description="Disordered" evidence="1">
    <location>
        <begin position="76"/>
        <end position="116"/>
    </location>
</feature>
<dbReference type="Proteomes" id="UP000887226">
    <property type="component" value="Unassembled WGS sequence"/>
</dbReference>
<dbReference type="AlphaFoldDB" id="A0A9P7Z8T1"/>
<comment type="caution">
    <text evidence="3">The sequence shown here is derived from an EMBL/GenBank/DDBJ whole genome shotgun (WGS) entry which is preliminary data.</text>
</comment>
<name>A0A9P7Z8T1_9HELO</name>
<dbReference type="PIRSF" id="PIRSF022909">
    <property type="entry name" value="UCP022909"/>
    <property type="match status" value="1"/>
</dbReference>
<evidence type="ECO:0000313" key="4">
    <source>
        <dbReference type="Proteomes" id="UP000887226"/>
    </source>
</evidence>
<evidence type="ECO:0000313" key="3">
    <source>
        <dbReference type="EMBL" id="KAG9247539.1"/>
    </source>
</evidence>
<gene>
    <name evidence="3" type="ORF">BJ878DRAFT_555206</name>
</gene>